<keyword evidence="2" id="KW-1185">Reference proteome</keyword>
<name>A0A9J5WXE7_SOLCO</name>
<protein>
    <submittedName>
        <fullName evidence="1">Uncharacterized protein</fullName>
    </submittedName>
</protein>
<gene>
    <name evidence="1" type="ORF">H5410_050367</name>
</gene>
<accession>A0A9J5WXE7</accession>
<reference evidence="1 2" key="1">
    <citation type="submission" date="2020-09" db="EMBL/GenBank/DDBJ databases">
        <title>De no assembly of potato wild relative species, Solanum commersonii.</title>
        <authorList>
            <person name="Cho K."/>
        </authorList>
    </citation>
    <scope>NUCLEOTIDE SEQUENCE [LARGE SCALE GENOMIC DNA]</scope>
    <source>
        <strain evidence="1">LZ3.2</strain>
        <tissue evidence="1">Leaf</tissue>
    </source>
</reference>
<dbReference type="AlphaFoldDB" id="A0A9J5WXE7"/>
<dbReference type="EMBL" id="JACXVP010000010">
    <property type="protein sequence ID" value="KAG5579740.1"/>
    <property type="molecule type" value="Genomic_DNA"/>
</dbReference>
<organism evidence="1 2">
    <name type="scientific">Solanum commersonii</name>
    <name type="common">Commerson's wild potato</name>
    <name type="synonym">Commerson's nightshade</name>
    <dbReference type="NCBI Taxonomy" id="4109"/>
    <lineage>
        <taxon>Eukaryota</taxon>
        <taxon>Viridiplantae</taxon>
        <taxon>Streptophyta</taxon>
        <taxon>Embryophyta</taxon>
        <taxon>Tracheophyta</taxon>
        <taxon>Spermatophyta</taxon>
        <taxon>Magnoliopsida</taxon>
        <taxon>eudicotyledons</taxon>
        <taxon>Gunneridae</taxon>
        <taxon>Pentapetalae</taxon>
        <taxon>asterids</taxon>
        <taxon>lamiids</taxon>
        <taxon>Solanales</taxon>
        <taxon>Solanaceae</taxon>
        <taxon>Solanoideae</taxon>
        <taxon>Solaneae</taxon>
        <taxon>Solanum</taxon>
    </lineage>
</organism>
<proteinExistence type="predicted"/>
<comment type="caution">
    <text evidence="1">The sequence shown here is derived from an EMBL/GenBank/DDBJ whole genome shotgun (WGS) entry which is preliminary data.</text>
</comment>
<evidence type="ECO:0000313" key="1">
    <source>
        <dbReference type="EMBL" id="KAG5579740.1"/>
    </source>
</evidence>
<evidence type="ECO:0000313" key="2">
    <source>
        <dbReference type="Proteomes" id="UP000824120"/>
    </source>
</evidence>
<sequence>MCTYRYGRKYLGIIFPTPPSLRDSEFVNFTLGLGERRKKEKGEKKARFVNIVEFILWILSRGDPYELTQDHKGLFKACNGAECKDHLKSKPYLINRTNGENSRCIHAWFKVSSPHKTLTLKSNKTPHFS</sequence>
<dbReference type="Proteomes" id="UP000824120">
    <property type="component" value="Chromosome 10"/>
</dbReference>